<evidence type="ECO:0000313" key="6">
    <source>
        <dbReference type="EMBL" id="KAA6335375.1"/>
    </source>
</evidence>
<protein>
    <submittedName>
        <fullName evidence="6">Levanase</fullName>
        <ecNumber evidence="6">3.2.1.80</ecNumber>
    </submittedName>
</protein>
<dbReference type="InterPro" id="IPR013148">
    <property type="entry name" value="Glyco_hydro_32_N"/>
</dbReference>
<feature type="domain" description="Glycosyl hydrolase family 32 C-terminal" evidence="5">
    <location>
        <begin position="332"/>
        <end position="481"/>
    </location>
</feature>
<dbReference type="InterPro" id="IPR001362">
    <property type="entry name" value="Glyco_hydro_32"/>
</dbReference>
<name>A0A5J4RPK8_9ZZZZ</name>
<dbReference type="AlphaFoldDB" id="A0A5J4RPK8"/>
<proteinExistence type="inferred from homology"/>
<dbReference type="Pfam" id="PF08244">
    <property type="entry name" value="Glyco_hydro_32C"/>
    <property type="match status" value="1"/>
</dbReference>
<evidence type="ECO:0000256" key="2">
    <source>
        <dbReference type="ARBA" id="ARBA00022801"/>
    </source>
</evidence>
<evidence type="ECO:0000256" key="1">
    <source>
        <dbReference type="ARBA" id="ARBA00009902"/>
    </source>
</evidence>
<dbReference type="Gene3D" id="2.60.120.560">
    <property type="entry name" value="Exo-inulinase, domain 1"/>
    <property type="match status" value="1"/>
</dbReference>
<dbReference type="EC" id="3.2.1.80" evidence="6"/>
<dbReference type="GO" id="GO:0005987">
    <property type="term" value="P:sucrose catabolic process"/>
    <property type="evidence" value="ECO:0007669"/>
    <property type="project" value="TreeGrafter"/>
</dbReference>
<dbReference type="SUPFAM" id="SSF49899">
    <property type="entry name" value="Concanavalin A-like lectins/glucanases"/>
    <property type="match status" value="1"/>
</dbReference>
<dbReference type="GO" id="GO:0051669">
    <property type="term" value="F:fructan beta-fructosidase activity"/>
    <property type="evidence" value="ECO:0007669"/>
    <property type="project" value="UniProtKB-EC"/>
</dbReference>
<dbReference type="PANTHER" id="PTHR42800:SF1">
    <property type="entry name" value="EXOINULINASE INUD (AFU_ORTHOLOGUE AFUA_5G00480)"/>
    <property type="match status" value="1"/>
</dbReference>
<dbReference type="GO" id="GO:0004575">
    <property type="term" value="F:sucrose alpha-glucosidase activity"/>
    <property type="evidence" value="ECO:0007669"/>
    <property type="project" value="TreeGrafter"/>
</dbReference>
<evidence type="ECO:0000259" key="4">
    <source>
        <dbReference type="Pfam" id="PF00251"/>
    </source>
</evidence>
<dbReference type="GO" id="GO:0005737">
    <property type="term" value="C:cytoplasm"/>
    <property type="evidence" value="ECO:0007669"/>
    <property type="project" value="TreeGrafter"/>
</dbReference>
<dbReference type="PANTHER" id="PTHR42800">
    <property type="entry name" value="EXOINULINASE INUD (AFU_ORTHOLOGUE AFUA_5G00480)"/>
    <property type="match status" value="1"/>
</dbReference>
<dbReference type="InterPro" id="IPR013189">
    <property type="entry name" value="Glyco_hydro_32_C"/>
</dbReference>
<comment type="caution">
    <text evidence="6">The sequence shown here is derived from an EMBL/GenBank/DDBJ whole genome shotgun (WGS) entry which is preliminary data.</text>
</comment>
<dbReference type="SUPFAM" id="SSF75005">
    <property type="entry name" value="Arabinanase/levansucrase/invertase"/>
    <property type="match status" value="1"/>
</dbReference>
<accession>A0A5J4RPK8</accession>
<feature type="domain" description="Glycosyl hydrolase family 32 N-terminal" evidence="4">
    <location>
        <begin position="36"/>
        <end position="328"/>
    </location>
</feature>
<reference evidence="6" key="1">
    <citation type="submission" date="2019-03" db="EMBL/GenBank/DDBJ databases">
        <title>Single cell metagenomics reveals metabolic interactions within the superorganism composed of flagellate Streblomastix strix and complex community of Bacteroidetes bacteria on its surface.</title>
        <authorList>
            <person name="Treitli S.C."/>
            <person name="Kolisko M."/>
            <person name="Husnik F."/>
            <person name="Keeling P."/>
            <person name="Hampl V."/>
        </authorList>
    </citation>
    <scope>NUCLEOTIDE SEQUENCE</scope>
    <source>
        <strain evidence="6">STM</strain>
    </source>
</reference>
<gene>
    <name evidence="6" type="ORF">EZS27_016384</name>
</gene>
<sequence length="489" mass="56772">MKNYLIIIMILLFCSGINGQNKEEKLYKEKYRPQFHFSPKKGWIGDPCGFIYYQGKYQMFWWGKVVSDDLVHYKEVSEKIMKGEPRKISYFTGSMLVDEDNTSGFGKNTMVANYTIFDHETKNQSQGMSFSHDGETFQYYNGNPVIDIGSTEFRDPTVVWHEPTKRWIMVVALALEKKIRFYSSPDLKNWTWMSDFGPLGDNERAWECPDLFQLSVGGNPDNKKWVMVVSINWAREQYFIGDFDGNSFKLMDGHPEQPLYVDYGMDYYASRVFQDYDRKLENVTTMGWVAYWDYAPKVPSTWGKGFWSIPRNLELKTYPEGIRMIQTPHENLKSLRKDTFSYKGKTKQGTSILPNFSPKENVYEMEIALSTDIPNIFGLNLCVGEGRKVVFRYDTQSETLLIDRTNCSDVPIDKFSRISFAKVSAVDNKIKLHFFVDQSSIELFTNDGKEVFTLLTYPSDSQTGIEIFALNKGSEINYTAWTLNSIWNK</sequence>
<dbReference type="InterPro" id="IPR013320">
    <property type="entry name" value="ConA-like_dom_sf"/>
</dbReference>
<keyword evidence="3 6" id="KW-0326">Glycosidase</keyword>
<dbReference type="Pfam" id="PF00251">
    <property type="entry name" value="Glyco_hydro_32N"/>
    <property type="match status" value="1"/>
</dbReference>
<dbReference type="InterPro" id="IPR023296">
    <property type="entry name" value="Glyco_hydro_beta-prop_sf"/>
</dbReference>
<dbReference type="Gene3D" id="2.115.10.20">
    <property type="entry name" value="Glycosyl hydrolase domain, family 43"/>
    <property type="match status" value="1"/>
</dbReference>
<evidence type="ECO:0000259" key="5">
    <source>
        <dbReference type="Pfam" id="PF08244"/>
    </source>
</evidence>
<comment type="similarity">
    <text evidence="1">Belongs to the glycosyl hydrolase 32 family.</text>
</comment>
<dbReference type="SMART" id="SM00640">
    <property type="entry name" value="Glyco_32"/>
    <property type="match status" value="1"/>
</dbReference>
<keyword evidence="2 6" id="KW-0378">Hydrolase</keyword>
<organism evidence="6">
    <name type="scientific">termite gut metagenome</name>
    <dbReference type="NCBI Taxonomy" id="433724"/>
    <lineage>
        <taxon>unclassified sequences</taxon>
        <taxon>metagenomes</taxon>
        <taxon>organismal metagenomes</taxon>
    </lineage>
</organism>
<dbReference type="CDD" id="cd18622">
    <property type="entry name" value="GH32_Inu-like"/>
    <property type="match status" value="1"/>
</dbReference>
<dbReference type="EMBL" id="SNRY01000899">
    <property type="protein sequence ID" value="KAA6335375.1"/>
    <property type="molecule type" value="Genomic_DNA"/>
</dbReference>
<evidence type="ECO:0000256" key="3">
    <source>
        <dbReference type="ARBA" id="ARBA00023295"/>
    </source>
</evidence>